<comment type="caution">
    <text evidence="2">The sequence shown here is derived from an EMBL/GenBank/DDBJ whole genome shotgun (WGS) entry which is preliminary data.</text>
</comment>
<dbReference type="PANTHER" id="PTHR42339">
    <property type="entry name" value="HISTONE H1"/>
    <property type="match status" value="1"/>
</dbReference>
<gene>
    <name evidence="2" type="ORF">PHISCL_00442</name>
</gene>
<protein>
    <recommendedName>
        <fullName evidence="1">DUF7726 domain-containing protein</fullName>
    </recommendedName>
</protein>
<sequence>MPPKRTASTANIASEPIPEISSDDERLNYITADCNKIRRQIRSFIESGEMKVGEFQNAIGMSSKSYGAFMKQRGADAGFCSDTYYGAARFFKKRELQGIKMPKRAKTSKEDKEAILKKYDVFHIQLEGESEMKVLVFDTCDVIRKKIHAHLRRPGMTQTMFLGQLEQISPVGINTRALHLFLSKSGPSAGNTSGIFYSSYVFFEKLRIKEGKPKTQFREQMERIWENRGMDRERCSANGVWCVGDERPYEDDYGRIKIM</sequence>
<evidence type="ECO:0000313" key="2">
    <source>
        <dbReference type="EMBL" id="RJE27201.1"/>
    </source>
</evidence>
<dbReference type="Proteomes" id="UP000266188">
    <property type="component" value="Unassembled WGS sequence"/>
</dbReference>
<name>A0A3A3AD21_9EURO</name>
<feature type="domain" description="DUF7726" evidence="1">
    <location>
        <begin position="30"/>
        <end position="100"/>
    </location>
</feature>
<dbReference type="AlphaFoldDB" id="A0A3A3AD21"/>
<organism evidence="2 3">
    <name type="scientific">Aspergillus sclerotialis</name>
    <dbReference type="NCBI Taxonomy" id="2070753"/>
    <lineage>
        <taxon>Eukaryota</taxon>
        <taxon>Fungi</taxon>
        <taxon>Dikarya</taxon>
        <taxon>Ascomycota</taxon>
        <taxon>Pezizomycotina</taxon>
        <taxon>Eurotiomycetes</taxon>
        <taxon>Eurotiomycetidae</taxon>
        <taxon>Eurotiales</taxon>
        <taxon>Aspergillaceae</taxon>
        <taxon>Aspergillus</taxon>
        <taxon>Aspergillus subgen. Polypaecilum</taxon>
    </lineage>
</organism>
<dbReference type="Pfam" id="PF24852">
    <property type="entry name" value="DUF7726"/>
    <property type="match status" value="2"/>
</dbReference>
<keyword evidence="3" id="KW-1185">Reference proteome</keyword>
<dbReference type="EMBL" id="MVGC01000007">
    <property type="protein sequence ID" value="RJE27201.1"/>
    <property type="molecule type" value="Genomic_DNA"/>
</dbReference>
<dbReference type="InterPro" id="IPR056143">
    <property type="entry name" value="DUF7726"/>
</dbReference>
<evidence type="ECO:0000313" key="3">
    <source>
        <dbReference type="Proteomes" id="UP000266188"/>
    </source>
</evidence>
<accession>A0A3A3AD21</accession>
<dbReference type="OrthoDB" id="2592504at2759"/>
<proteinExistence type="predicted"/>
<evidence type="ECO:0000259" key="1">
    <source>
        <dbReference type="Pfam" id="PF24852"/>
    </source>
</evidence>
<dbReference type="PANTHER" id="PTHR42339:SF1">
    <property type="entry name" value="HISTONE H1"/>
    <property type="match status" value="1"/>
</dbReference>
<feature type="domain" description="DUF7726" evidence="1">
    <location>
        <begin position="136"/>
        <end position="212"/>
    </location>
</feature>
<reference evidence="3" key="1">
    <citation type="submission" date="2017-02" db="EMBL/GenBank/DDBJ databases">
        <authorList>
            <person name="Tafer H."/>
            <person name="Lopandic K."/>
        </authorList>
    </citation>
    <scope>NUCLEOTIDE SEQUENCE [LARGE SCALE GENOMIC DNA]</scope>
    <source>
        <strain evidence="3">CBS 366.77</strain>
    </source>
</reference>